<organism evidence="11 12">
    <name type="scientific">Brenneria tiliae</name>
    <dbReference type="NCBI Taxonomy" id="2914984"/>
    <lineage>
        <taxon>Bacteria</taxon>
        <taxon>Pseudomonadati</taxon>
        <taxon>Pseudomonadota</taxon>
        <taxon>Gammaproteobacteria</taxon>
        <taxon>Enterobacterales</taxon>
        <taxon>Pectobacteriaceae</taxon>
        <taxon>Brenneria</taxon>
    </lineage>
</organism>
<comment type="similarity">
    <text evidence="2">Belongs to the ABC transporter superfamily.</text>
</comment>
<dbReference type="EMBL" id="JAKPBZ010000113">
    <property type="protein sequence ID" value="MCL2893958.1"/>
    <property type="molecule type" value="Genomic_DNA"/>
</dbReference>
<dbReference type="InterPro" id="IPR050388">
    <property type="entry name" value="ABC_Ni/Peptide_Import"/>
</dbReference>
<dbReference type="InterPro" id="IPR017871">
    <property type="entry name" value="ABC_transporter-like_CS"/>
</dbReference>
<reference evidence="11 12" key="1">
    <citation type="submission" date="2022-02" db="EMBL/GenBank/DDBJ databases">
        <title>Description of Brenneria tiliae sp. nov. isolated from symptomatic Tilia x moltkei and Tilia x europaea trees in the UK.</title>
        <authorList>
            <person name="Kile H."/>
        </authorList>
    </citation>
    <scope>NUCLEOTIDE SEQUENCE [LARGE SCALE GENOMIC DNA]</scope>
    <source>
        <strain evidence="11 12">MC1SB4.1</strain>
    </source>
</reference>
<sequence>MNPLLRVDALSLRSGRQTLVSDLSFTIAPGERVGLIGESGSGKSLTALAVIGLLPAGIQAQGSVVLADRQVIGAGDRQLTRLRGDGVAMVFQEPLTALDPLMKIGRQLAEPLRRRALRDGRAADRRTVEREVLNWLERVALSPPQRIAAAWPHELSGGQRQRVAIAMALACRPALLIADEPTTALDVTTQAEILTLLTDLVREQGSALLFISHDLPVVAKVADDVMVMNNGHLVEQGKLATVFSQPKNGYTQMLVATARAFDKLLGGPSWA</sequence>
<dbReference type="PROSITE" id="PS00211">
    <property type="entry name" value="ABC_TRANSPORTER_1"/>
    <property type="match status" value="1"/>
</dbReference>
<dbReference type="Pfam" id="PF00005">
    <property type="entry name" value="ABC_tran"/>
    <property type="match status" value="1"/>
</dbReference>
<keyword evidence="7" id="KW-0472">Membrane</keyword>
<keyword evidence="3" id="KW-0813">Transport</keyword>
<evidence type="ECO:0000256" key="6">
    <source>
        <dbReference type="ARBA" id="ARBA00022840"/>
    </source>
</evidence>
<evidence type="ECO:0000256" key="3">
    <source>
        <dbReference type="ARBA" id="ARBA00022448"/>
    </source>
</evidence>
<dbReference type="SMART" id="SM00382">
    <property type="entry name" value="AAA"/>
    <property type="match status" value="1"/>
</dbReference>
<comment type="subcellular location">
    <subcellularLocation>
        <location evidence="1">Cell inner membrane</location>
        <topology evidence="1">Peripheral membrane protein</topology>
    </subcellularLocation>
</comment>
<evidence type="ECO:0000256" key="7">
    <source>
        <dbReference type="ARBA" id="ARBA00023136"/>
    </source>
</evidence>
<dbReference type="Proteomes" id="UP001203069">
    <property type="component" value="Unassembled WGS sequence"/>
</dbReference>
<comment type="caution">
    <text evidence="11">The sequence shown here is derived from an EMBL/GenBank/DDBJ whole genome shotgun (WGS) entry which is preliminary data.</text>
</comment>
<evidence type="ECO:0000256" key="5">
    <source>
        <dbReference type="ARBA" id="ARBA00022741"/>
    </source>
</evidence>
<dbReference type="PANTHER" id="PTHR43297">
    <property type="entry name" value="OLIGOPEPTIDE TRANSPORT ATP-BINDING PROTEIN APPD"/>
    <property type="match status" value="1"/>
</dbReference>
<evidence type="ECO:0000256" key="1">
    <source>
        <dbReference type="ARBA" id="ARBA00004417"/>
    </source>
</evidence>
<dbReference type="Gene3D" id="3.40.50.300">
    <property type="entry name" value="P-loop containing nucleotide triphosphate hydrolases"/>
    <property type="match status" value="1"/>
</dbReference>
<dbReference type="InterPro" id="IPR003439">
    <property type="entry name" value="ABC_transporter-like_ATP-bd"/>
</dbReference>
<keyword evidence="5" id="KW-0547">Nucleotide-binding</keyword>
<dbReference type="PANTHER" id="PTHR43297:SF2">
    <property type="entry name" value="DIPEPTIDE TRANSPORT ATP-BINDING PROTEIN DPPD"/>
    <property type="match status" value="1"/>
</dbReference>
<proteinExistence type="inferred from homology"/>
<evidence type="ECO:0000313" key="11">
    <source>
        <dbReference type="EMBL" id="MCL2893958.1"/>
    </source>
</evidence>
<keyword evidence="4" id="KW-1003">Cell membrane</keyword>
<evidence type="ECO:0000259" key="10">
    <source>
        <dbReference type="PROSITE" id="PS50893"/>
    </source>
</evidence>
<dbReference type="InterPro" id="IPR003593">
    <property type="entry name" value="AAA+_ATPase"/>
</dbReference>
<evidence type="ECO:0000256" key="9">
    <source>
        <dbReference type="ARBA" id="ARBA00047356"/>
    </source>
</evidence>
<evidence type="ECO:0000256" key="4">
    <source>
        <dbReference type="ARBA" id="ARBA00022475"/>
    </source>
</evidence>
<keyword evidence="6 11" id="KW-0067">ATP-binding</keyword>
<evidence type="ECO:0000313" key="12">
    <source>
        <dbReference type="Proteomes" id="UP001203069"/>
    </source>
</evidence>
<dbReference type="PROSITE" id="PS50893">
    <property type="entry name" value="ABC_TRANSPORTER_2"/>
    <property type="match status" value="1"/>
</dbReference>
<evidence type="ECO:0000256" key="8">
    <source>
        <dbReference type="ARBA" id="ARBA00038852"/>
    </source>
</evidence>
<accession>A0ABT0MVT8</accession>
<protein>
    <recommendedName>
        <fullName evidence="8">ABC-type dipeptide transporter</fullName>
        <ecNumber evidence="8">7.4.2.9</ecNumber>
    </recommendedName>
</protein>
<dbReference type="EC" id="7.4.2.9" evidence="8"/>
<name>A0ABT0MVT8_9GAMM</name>
<dbReference type="CDD" id="cd03257">
    <property type="entry name" value="ABC_NikE_OppD_transporters"/>
    <property type="match status" value="1"/>
</dbReference>
<dbReference type="GO" id="GO:0005524">
    <property type="term" value="F:ATP binding"/>
    <property type="evidence" value="ECO:0007669"/>
    <property type="project" value="UniProtKB-KW"/>
</dbReference>
<keyword evidence="12" id="KW-1185">Reference proteome</keyword>
<dbReference type="RefSeq" id="WP_249245270.1">
    <property type="nucleotide sequence ID" value="NZ_JAKPBZ010000113.1"/>
</dbReference>
<dbReference type="SUPFAM" id="SSF52540">
    <property type="entry name" value="P-loop containing nucleoside triphosphate hydrolases"/>
    <property type="match status" value="1"/>
</dbReference>
<gene>
    <name evidence="11" type="ORF">MFP26_14810</name>
</gene>
<feature type="domain" description="ABC transporter" evidence="10">
    <location>
        <begin position="5"/>
        <end position="255"/>
    </location>
</feature>
<comment type="catalytic activity">
    <reaction evidence="9">
        <text>a dipeptide(out) + ATP + H2O = a dipeptide(in) + ADP + phosphate + H(+)</text>
        <dbReference type="Rhea" id="RHEA:23120"/>
        <dbReference type="ChEBI" id="CHEBI:15377"/>
        <dbReference type="ChEBI" id="CHEBI:15378"/>
        <dbReference type="ChEBI" id="CHEBI:30616"/>
        <dbReference type="ChEBI" id="CHEBI:43474"/>
        <dbReference type="ChEBI" id="CHEBI:90799"/>
        <dbReference type="ChEBI" id="CHEBI:456216"/>
        <dbReference type="EC" id="7.4.2.9"/>
    </reaction>
</comment>
<evidence type="ECO:0000256" key="2">
    <source>
        <dbReference type="ARBA" id="ARBA00005417"/>
    </source>
</evidence>
<dbReference type="InterPro" id="IPR027417">
    <property type="entry name" value="P-loop_NTPase"/>
</dbReference>